<sequence length="122" mass="13899">MLRGHLIFGKTATIFSVKAIFCPMLKFPLNSRSMSNSTWQDSIHHTIPPTSLSNAERPLIKKIAVTEKIVAVLPKIKCPRNIEPHQIQVFDFIEIFPVIQWLVKRSLECREEVAAFVRACAI</sequence>
<dbReference type="GO" id="GO:0006893">
    <property type="term" value="P:Golgi to plasma membrane transport"/>
    <property type="evidence" value="ECO:0007669"/>
    <property type="project" value="TreeGrafter"/>
</dbReference>
<accession>A0A9N9STE3</accession>
<dbReference type="PANTHER" id="PTHR16441:SF0">
    <property type="entry name" value="COILED-COIL DOMAIN-CONTAINING PROTEIN 93"/>
    <property type="match status" value="1"/>
</dbReference>
<organism evidence="2 3">
    <name type="scientific">Diabrotica balteata</name>
    <name type="common">Banded cucumber beetle</name>
    <dbReference type="NCBI Taxonomy" id="107213"/>
    <lineage>
        <taxon>Eukaryota</taxon>
        <taxon>Metazoa</taxon>
        <taxon>Ecdysozoa</taxon>
        <taxon>Arthropoda</taxon>
        <taxon>Hexapoda</taxon>
        <taxon>Insecta</taxon>
        <taxon>Pterygota</taxon>
        <taxon>Neoptera</taxon>
        <taxon>Endopterygota</taxon>
        <taxon>Coleoptera</taxon>
        <taxon>Polyphaga</taxon>
        <taxon>Cucujiformia</taxon>
        <taxon>Chrysomeloidea</taxon>
        <taxon>Chrysomelidae</taxon>
        <taxon>Galerucinae</taxon>
        <taxon>Diabroticina</taxon>
        <taxon>Diabroticites</taxon>
        <taxon>Diabrotica</taxon>
    </lineage>
</organism>
<reference evidence="2" key="1">
    <citation type="submission" date="2022-01" db="EMBL/GenBank/DDBJ databases">
        <authorList>
            <person name="King R."/>
        </authorList>
    </citation>
    <scope>NUCLEOTIDE SEQUENCE</scope>
</reference>
<proteinExistence type="predicted"/>
<evidence type="ECO:0000259" key="1">
    <source>
        <dbReference type="Pfam" id="PF21673"/>
    </source>
</evidence>
<dbReference type="InterPro" id="IPR048747">
    <property type="entry name" value="CCDC93_N"/>
</dbReference>
<dbReference type="Proteomes" id="UP001153709">
    <property type="component" value="Chromosome 2"/>
</dbReference>
<keyword evidence="3" id="KW-1185">Reference proteome</keyword>
<evidence type="ECO:0000313" key="3">
    <source>
        <dbReference type="Proteomes" id="UP001153709"/>
    </source>
</evidence>
<dbReference type="InterPro" id="IPR039116">
    <property type="entry name" value="CCDC93"/>
</dbReference>
<dbReference type="EMBL" id="OU898277">
    <property type="protein sequence ID" value="CAG9830380.1"/>
    <property type="molecule type" value="Genomic_DNA"/>
</dbReference>
<name>A0A9N9STE3_DIABA</name>
<feature type="domain" description="CCDC93 N-terminal" evidence="1">
    <location>
        <begin position="51"/>
        <end position="105"/>
    </location>
</feature>
<gene>
    <name evidence="2" type="ORF">DIABBA_LOCUS4089</name>
</gene>
<dbReference type="PANTHER" id="PTHR16441">
    <property type="entry name" value="FIDIPIDINE"/>
    <property type="match status" value="1"/>
</dbReference>
<evidence type="ECO:0000313" key="2">
    <source>
        <dbReference type="EMBL" id="CAG9830380.1"/>
    </source>
</evidence>
<dbReference type="Pfam" id="PF21673">
    <property type="entry name" value="CCDC93_N"/>
    <property type="match status" value="1"/>
</dbReference>
<dbReference type="OrthoDB" id="16092at2759"/>
<dbReference type="AlphaFoldDB" id="A0A9N9STE3"/>
<protein>
    <recommendedName>
        <fullName evidence="1">CCDC93 N-terminal domain-containing protein</fullName>
    </recommendedName>
</protein>